<dbReference type="Gene3D" id="3.40.50.150">
    <property type="entry name" value="Vaccinia Virus protein VP39"/>
    <property type="match status" value="1"/>
</dbReference>
<reference evidence="2 3" key="1">
    <citation type="submission" date="2020-08" db="EMBL/GenBank/DDBJ databases">
        <authorList>
            <person name="Seo M.-J."/>
        </authorList>
    </citation>
    <scope>NUCLEOTIDE SEQUENCE [LARGE SCALE GENOMIC DNA]</scope>
    <source>
        <strain evidence="2 3">KIGAM211</strain>
    </source>
</reference>
<dbReference type="AlphaFoldDB" id="A0A7X0RIR4"/>
<evidence type="ECO:0000313" key="3">
    <source>
        <dbReference type="Proteomes" id="UP000523955"/>
    </source>
</evidence>
<dbReference type="InterPro" id="IPR041698">
    <property type="entry name" value="Methyltransf_25"/>
</dbReference>
<dbReference type="PANTHER" id="PTHR13627">
    <property type="entry name" value="FUKUTIN RELATED PROTEIN"/>
    <property type="match status" value="1"/>
</dbReference>
<evidence type="ECO:0000313" key="2">
    <source>
        <dbReference type="EMBL" id="MBB6629032.1"/>
    </source>
</evidence>
<feature type="domain" description="Methyltransferase" evidence="1">
    <location>
        <begin position="345"/>
        <end position="400"/>
    </location>
</feature>
<comment type="caution">
    <text evidence="2">The sequence shown here is derived from an EMBL/GenBank/DDBJ whole genome shotgun (WGS) entry which is preliminary data.</text>
</comment>
<keyword evidence="2" id="KW-0489">Methyltransferase</keyword>
<dbReference type="GO" id="GO:0008168">
    <property type="term" value="F:methyltransferase activity"/>
    <property type="evidence" value="ECO:0007669"/>
    <property type="project" value="UniProtKB-KW"/>
</dbReference>
<protein>
    <submittedName>
        <fullName evidence="2">Methyltransferase domain-containing protein</fullName>
    </submittedName>
</protein>
<dbReference type="Pfam" id="PF13649">
    <property type="entry name" value="Methyltransf_25"/>
    <property type="match status" value="1"/>
</dbReference>
<name>A0A7X0RIR4_9ACTN</name>
<accession>A0A7X0RIR4</accession>
<keyword evidence="2" id="KW-0808">Transferase</keyword>
<gene>
    <name evidence="2" type="ORF">H5V45_17025</name>
</gene>
<dbReference type="PANTHER" id="PTHR13627:SF31">
    <property type="entry name" value="RIBITOL 5-PHOSPHATE TRANSFERASE FKRP"/>
    <property type="match status" value="1"/>
</dbReference>
<dbReference type="SUPFAM" id="SSF53335">
    <property type="entry name" value="S-adenosyl-L-methionine-dependent methyltransferases"/>
    <property type="match status" value="1"/>
</dbReference>
<proteinExistence type="predicted"/>
<dbReference type="CDD" id="cd02440">
    <property type="entry name" value="AdoMet_MTases"/>
    <property type="match status" value="1"/>
</dbReference>
<organism evidence="2 3">
    <name type="scientific">Nocardioides luti</name>
    <dbReference type="NCBI Taxonomy" id="2761101"/>
    <lineage>
        <taxon>Bacteria</taxon>
        <taxon>Bacillati</taxon>
        <taxon>Actinomycetota</taxon>
        <taxon>Actinomycetes</taxon>
        <taxon>Propionibacteriales</taxon>
        <taxon>Nocardioidaceae</taxon>
        <taxon>Nocardioides</taxon>
    </lineage>
</organism>
<keyword evidence="3" id="KW-1185">Reference proteome</keyword>
<dbReference type="InterPro" id="IPR052613">
    <property type="entry name" value="LicD_transferase"/>
</dbReference>
<sequence>MTQRPTRVRRLDDGGLLLWTGRDHAVDVLFGGHRVWSFWTRRDTERAGLARRVSWPRPMEKYLHGRSRVVVRDSGTGQVLFDDDVTFGSGTDEIRFVNDAGVELGIDKSGRMVPTFATRSKADVSALVDAVEVVLEALAGAGLKPFLAYGTLLGAVREGAVLGHDSDADVGYVSEFTTPVDVVRESFRVQRELNRLGWRTSRYSGGAFKIDVPEEDGVIRGLDVFGGFMDGGRLYLMGEVGVDFEPGWIHPLTTATLEGRELPVPARPEKLLEAMYGPGWQVPDPAYQFSTPDRTTRALDDWFRGTRPMIKHWQRRASATPELPSGRSGLAKVVGQYAVDTGAHVLDVGAGRGRDSLWLARQHLEVTAYDFVPRALRTVVARAEQEGLDLDVRMLSLTEWRAVMAEGARLAHDPRPRVLMARHVLEATTIVGREALVRLASMSLRSGGRLYLDFHAGPQADPPPWVVGAVDPERVERLVRRAGARVVEVDEVRVKNGPPVTRLMGEW</sequence>
<dbReference type="RefSeq" id="WP_185254029.1">
    <property type="nucleotide sequence ID" value="NZ_JACKXE010000001.1"/>
</dbReference>
<dbReference type="EMBL" id="JACKXE010000001">
    <property type="protein sequence ID" value="MBB6629032.1"/>
    <property type="molecule type" value="Genomic_DNA"/>
</dbReference>
<dbReference type="Proteomes" id="UP000523955">
    <property type="component" value="Unassembled WGS sequence"/>
</dbReference>
<evidence type="ECO:0000259" key="1">
    <source>
        <dbReference type="Pfam" id="PF13649"/>
    </source>
</evidence>
<dbReference type="InterPro" id="IPR029063">
    <property type="entry name" value="SAM-dependent_MTases_sf"/>
</dbReference>
<dbReference type="GO" id="GO:0032259">
    <property type="term" value="P:methylation"/>
    <property type="evidence" value="ECO:0007669"/>
    <property type="project" value="UniProtKB-KW"/>
</dbReference>